<sequence length="193" mass="23197">MEKQKYILNNTYGINGIEKISLKEIMKIFSVPEEVEMKLSDDKITISIDLIYKGLKIYYSLYFFVENLKKPENQSLTFCMEKLYLNNRESIKVGDEIKTVLPKIRKYLKRNNKNLNFKYEEDKFFGEYLFDDGNIHIFFEKFGSKKVMDDIMISLPYEDILPENKEILVEISKIMEIKTKIDELFWEKYKRVD</sequence>
<dbReference type="RefSeq" id="WP_060918090.1">
    <property type="nucleotide sequence ID" value="NZ_KQ960078.1"/>
</dbReference>
<evidence type="ECO:0000313" key="2">
    <source>
        <dbReference type="Proteomes" id="UP000070483"/>
    </source>
</evidence>
<comment type="caution">
    <text evidence="1">The sequence shown here is derived from an EMBL/GenBank/DDBJ whole genome shotgun (WGS) entry which is preliminary data.</text>
</comment>
<dbReference type="AlphaFoldDB" id="A0A134AA27"/>
<organism evidence="1 2">
    <name type="scientific">Leptotrichia wadei</name>
    <dbReference type="NCBI Taxonomy" id="157687"/>
    <lineage>
        <taxon>Bacteria</taxon>
        <taxon>Fusobacteriati</taxon>
        <taxon>Fusobacteriota</taxon>
        <taxon>Fusobacteriia</taxon>
        <taxon>Fusobacteriales</taxon>
        <taxon>Leptotrichiaceae</taxon>
        <taxon>Leptotrichia</taxon>
    </lineage>
</organism>
<gene>
    <name evidence="1" type="ORF">HMPREF3180_01399</name>
</gene>
<dbReference type="STRING" id="157687.HMPREF3180_01399"/>
<accession>A0A134AA27</accession>
<keyword evidence="2" id="KW-1185">Reference proteome</keyword>
<name>A0A134AA27_9FUSO</name>
<dbReference type="OrthoDB" id="80708at2"/>
<evidence type="ECO:0000313" key="1">
    <source>
        <dbReference type="EMBL" id="KXB64572.1"/>
    </source>
</evidence>
<reference evidence="2" key="1">
    <citation type="submission" date="2016-01" db="EMBL/GenBank/DDBJ databases">
        <authorList>
            <person name="Mitreva M."/>
            <person name="Pepin K.H."/>
            <person name="Mihindukulasuriya K.A."/>
            <person name="Fulton R."/>
            <person name="Fronick C."/>
            <person name="O'Laughlin M."/>
            <person name="Miner T."/>
            <person name="Herter B."/>
            <person name="Rosa B.A."/>
            <person name="Cordes M."/>
            <person name="Tomlinson C."/>
            <person name="Wollam A."/>
            <person name="Palsikar V.B."/>
            <person name="Mardis E.R."/>
            <person name="Wilson R.K."/>
        </authorList>
    </citation>
    <scope>NUCLEOTIDE SEQUENCE [LARGE SCALE GENOMIC DNA]</scope>
    <source>
        <strain evidence="2">KA00185</strain>
    </source>
</reference>
<dbReference type="PATRIC" id="fig|157687.3.peg.1395"/>
<dbReference type="Proteomes" id="UP000070483">
    <property type="component" value="Unassembled WGS sequence"/>
</dbReference>
<protein>
    <submittedName>
        <fullName evidence="1">Uncharacterized protein</fullName>
    </submittedName>
</protein>
<proteinExistence type="predicted"/>
<dbReference type="EMBL" id="LSDD01000096">
    <property type="protein sequence ID" value="KXB64572.1"/>
    <property type="molecule type" value="Genomic_DNA"/>
</dbReference>